<comment type="caution">
    <text evidence="2">The sequence shown here is derived from an EMBL/GenBank/DDBJ whole genome shotgun (WGS) entry which is preliminary data.</text>
</comment>
<evidence type="ECO:0000259" key="1">
    <source>
        <dbReference type="Pfam" id="PF12697"/>
    </source>
</evidence>
<dbReference type="InterPro" id="IPR029058">
    <property type="entry name" value="AB_hydrolase_fold"/>
</dbReference>
<dbReference type="Gene3D" id="1.10.210.20">
    <property type="match status" value="1"/>
</dbReference>
<gene>
    <name evidence="2" type="ORF">BFJ72_g5573</name>
</gene>
<dbReference type="Pfam" id="PF12697">
    <property type="entry name" value="Abhydrolase_6"/>
    <property type="match status" value="1"/>
</dbReference>
<evidence type="ECO:0000313" key="3">
    <source>
        <dbReference type="Proteomes" id="UP000283569"/>
    </source>
</evidence>
<dbReference type="InterPro" id="IPR050266">
    <property type="entry name" value="AB_hydrolase_sf"/>
</dbReference>
<sequence>MFCTKKINGVEIAYDESGFNEGPPIVLLTGWAHDMRLYDELRLCLSKNHWVIRVNYRGHGPSRDKIDDFGVEEQVADTLALLDLLDVDQCLLVSHSHGGWVGLELADRMGKERVKGLLMIDQIMTTPPPAFAVCLQEMQSKDTWRAARRALFDDWIAHSDIKPLNDHIRYSLSSFGFDMWSLSCRVIAKAYDNWGTPMGRMSKLKAPPLIRHIFSHPLNQPGYRELHDEFAQKNSWFSFTDLEGKSHFPSLEIPEKVAHEIEDLLNQSTW</sequence>
<dbReference type="EMBL" id="MRDB01000015">
    <property type="protein sequence ID" value="RKL41681.1"/>
    <property type="molecule type" value="Genomic_DNA"/>
</dbReference>
<proteinExistence type="predicted"/>
<protein>
    <recommendedName>
        <fullName evidence="1">AB hydrolase-1 domain-containing protein</fullName>
    </recommendedName>
</protein>
<dbReference type="Proteomes" id="UP000283569">
    <property type="component" value="Unassembled WGS sequence"/>
</dbReference>
<dbReference type="InterPro" id="IPR000073">
    <property type="entry name" value="AB_hydrolase_1"/>
</dbReference>
<organism evidence="2 3">
    <name type="scientific">Gibberella intermedia</name>
    <name type="common">Bulb rot disease fungus</name>
    <name type="synonym">Fusarium proliferatum</name>
    <dbReference type="NCBI Taxonomy" id="948311"/>
    <lineage>
        <taxon>Eukaryota</taxon>
        <taxon>Fungi</taxon>
        <taxon>Dikarya</taxon>
        <taxon>Ascomycota</taxon>
        <taxon>Pezizomycotina</taxon>
        <taxon>Sordariomycetes</taxon>
        <taxon>Hypocreomycetidae</taxon>
        <taxon>Hypocreales</taxon>
        <taxon>Nectriaceae</taxon>
        <taxon>Fusarium</taxon>
        <taxon>Fusarium fujikuroi species complex</taxon>
    </lineage>
</organism>
<reference evidence="2 3" key="1">
    <citation type="journal article" date="2018" name="Sci. Rep.">
        <title>Characterisation of pathogen-specific regions and novel effector candidates in Fusarium oxysporum f. sp. cepae.</title>
        <authorList>
            <person name="Armitage A.D."/>
            <person name="Taylor A."/>
            <person name="Sobczyk M.K."/>
            <person name="Baxter L."/>
            <person name="Greenfield B.P."/>
            <person name="Bates H.J."/>
            <person name="Wilson F."/>
            <person name="Jackson A.C."/>
            <person name="Ott S."/>
            <person name="Harrison R.J."/>
            <person name="Clarkson J.P."/>
        </authorList>
    </citation>
    <scope>NUCLEOTIDE SEQUENCE [LARGE SCALE GENOMIC DNA]</scope>
    <source>
        <strain evidence="2 3">Fp_A8</strain>
    </source>
</reference>
<evidence type="ECO:0000313" key="2">
    <source>
        <dbReference type="EMBL" id="RKL41681.1"/>
    </source>
</evidence>
<name>A0A420TJF4_GIBIN</name>
<dbReference type="SUPFAM" id="SSF53474">
    <property type="entry name" value="alpha/beta-Hydrolases"/>
    <property type="match status" value="1"/>
</dbReference>
<feature type="domain" description="AB hydrolase-1" evidence="1">
    <location>
        <begin position="25"/>
        <end position="259"/>
    </location>
</feature>
<dbReference type="PANTHER" id="PTHR43798">
    <property type="entry name" value="MONOACYLGLYCEROL LIPASE"/>
    <property type="match status" value="1"/>
</dbReference>
<dbReference type="AlphaFoldDB" id="A0A420TJF4"/>
<dbReference type="Gene3D" id="3.40.50.1820">
    <property type="entry name" value="alpha/beta hydrolase"/>
    <property type="match status" value="1"/>
</dbReference>
<accession>A0A420TJF4</accession>